<organism evidence="3 4">
    <name type="scientific">Aspergillus ellipticus CBS 707.79</name>
    <dbReference type="NCBI Taxonomy" id="1448320"/>
    <lineage>
        <taxon>Eukaryota</taxon>
        <taxon>Fungi</taxon>
        <taxon>Dikarya</taxon>
        <taxon>Ascomycota</taxon>
        <taxon>Pezizomycotina</taxon>
        <taxon>Eurotiomycetes</taxon>
        <taxon>Eurotiomycetidae</taxon>
        <taxon>Eurotiales</taxon>
        <taxon>Aspergillaceae</taxon>
        <taxon>Aspergillus</taxon>
        <taxon>Aspergillus subgen. Circumdati</taxon>
    </lineage>
</organism>
<keyword evidence="4" id="KW-1185">Reference proteome</keyword>
<protein>
    <submittedName>
        <fullName evidence="3">Alpha/beta-hydrolase</fullName>
    </submittedName>
</protein>
<accession>A0A319EBM5</accession>
<evidence type="ECO:0000256" key="1">
    <source>
        <dbReference type="SAM" id="SignalP"/>
    </source>
</evidence>
<evidence type="ECO:0000313" key="3">
    <source>
        <dbReference type="EMBL" id="PYH88512.1"/>
    </source>
</evidence>
<feature type="signal peptide" evidence="1">
    <location>
        <begin position="1"/>
        <end position="25"/>
    </location>
</feature>
<dbReference type="InterPro" id="IPR029058">
    <property type="entry name" value="AB_hydrolase_fold"/>
</dbReference>
<dbReference type="InterPro" id="IPR050228">
    <property type="entry name" value="Carboxylesterase_BioH"/>
</dbReference>
<proteinExistence type="predicted"/>
<dbReference type="InterPro" id="IPR000073">
    <property type="entry name" value="AB_hydrolase_1"/>
</dbReference>
<keyword evidence="1" id="KW-0732">Signal</keyword>
<dbReference type="PANTHER" id="PTHR43194">
    <property type="entry name" value="HYDROLASE ALPHA/BETA FOLD FAMILY"/>
    <property type="match status" value="1"/>
</dbReference>
<dbReference type="Pfam" id="PF12697">
    <property type="entry name" value="Abhydrolase_6"/>
    <property type="match status" value="1"/>
</dbReference>
<dbReference type="EMBL" id="KZ826085">
    <property type="protein sequence ID" value="PYH88512.1"/>
    <property type="molecule type" value="Genomic_DNA"/>
</dbReference>
<sequence length="384" mass="42208">MLSPLSTLGIALLALLAPLAPITHASRTYFYVGGNYTLDSNGEHIHSGQIYVEKLTPAVVTQPHPIVFIHGQAQTGTNWLNKPDNQPGWARYFLSQGYECYILDQPFRARSPWQSFNGALSTYSAEHLEQYFTATEKYNLWAQASLHTQWPGTGEMHDPIFDAYYTSTVPFVGDPATQEAAMRDAGAALLEKIGEPVFLLGHSQGGLMAWAVADSRPELIHTIIAIEPSGPPFVEAMWGGGPARKWGLTDTPLKYSPEVSNPETELVKTTVPSNDSDRFDCVLQAEDPPPRRLANIALIPVLLVTSEASYFAQYDWCMAGFLRQAGVQTEHVQLADEGIRGNGHMMFLEENSDAIAELLHGKMQRYATGGGGSELRRAQGVMEI</sequence>
<keyword evidence="3" id="KW-0378">Hydrolase</keyword>
<dbReference type="GO" id="GO:0016787">
    <property type="term" value="F:hydrolase activity"/>
    <property type="evidence" value="ECO:0007669"/>
    <property type="project" value="UniProtKB-KW"/>
</dbReference>
<gene>
    <name evidence="3" type="ORF">BO71DRAFT_414027</name>
</gene>
<dbReference type="STRING" id="1448320.A0A319EBM5"/>
<name>A0A319EBM5_9EURO</name>
<dbReference type="Gene3D" id="3.40.50.1820">
    <property type="entry name" value="alpha/beta hydrolase"/>
    <property type="match status" value="1"/>
</dbReference>
<dbReference type="VEuPathDB" id="FungiDB:BO71DRAFT_414027"/>
<dbReference type="AlphaFoldDB" id="A0A319EBM5"/>
<reference evidence="3 4" key="1">
    <citation type="submission" date="2018-02" db="EMBL/GenBank/DDBJ databases">
        <title>The genomes of Aspergillus section Nigri reveals drivers in fungal speciation.</title>
        <authorList>
            <consortium name="DOE Joint Genome Institute"/>
            <person name="Vesth T.C."/>
            <person name="Nybo J."/>
            <person name="Theobald S."/>
            <person name="Brandl J."/>
            <person name="Frisvad J.C."/>
            <person name="Nielsen K.F."/>
            <person name="Lyhne E.K."/>
            <person name="Kogle M.E."/>
            <person name="Kuo A."/>
            <person name="Riley R."/>
            <person name="Clum A."/>
            <person name="Nolan M."/>
            <person name="Lipzen A."/>
            <person name="Salamov A."/>
            <person name="Henrissat B."/>
            <person name="Wiebenga A."/>
            <person name="De vries R.P."/>
            <person name="Grigoriev I.V."/>
            <person name="Mortensen U.H."/>
            <person name="Andersen M.R."/>
            <person name="Baker S.E."/>
        </authorList>
    </citation>
    <scope>NUCLEOTIDE SEQUENCE [LARGE SCALE GENOMIC DNA]</scope>
    <source>
        <strain evidence="3 4">CBS 707.79</strain>
    </source>
</reference>
<dbReference type="OrthoDB" id="9978720at2759"/>
<dbReference type="Proteomes" id="UP000247810">
    <property type="component" value="Unassembled WGS sequence"/>
</dbReference>
<dbReference type="CDD" id="cd12809">
    <property type="entry name" value="Esterase_713_like-2"/>
    <property type="match status" value="1"/>
</dbReference>
<feature type="chain" id="PRO_5016453864" evidence="1">
    <location>
        <begin position="26"/>
        <end position="384"/>
    </location>
</feature>
<evidence type="ECO:0000259" key="2">
    <source>
        <dbReference type="Pfam" id="PF12697"/>
    </source>
</evidence>
<evidence type="ECO:0000313" key="4">
    <source>
        <dbReference type="Proteomes" id="UP000247810"/>
    </source>
</evidence>
<dbReference type="PANTHER" id="PTHR43194:SF4">
    <property type="entry name" value="AB HYDROLASE-1 DOMAIN-CONTAINING PROTEIN"/>
    <property type="match status" value="1"/>
</dbReference>
<dbReference type="SUPFAM" id="SSF53474">
    <property type="entry name" value="alpha/beta-Hydrolases"/>
    <property type="match status" value="1"/>
</dbReference>
<feature type="domain" description="AB hydrolase-1" evidence="2">
    <location>
        <begin position="66"/>
        <end position="357"/>
    </location>
</feature>